<feature type="compositionally biased region" description="Basic residues" evidence="1">
    <location>
        <begin position="17"/>
        <end position="27"/>
    </location>
</feature>
<dbReference type="AlphaFoldDB" id="A0A916E8W2"/>
<evidence type="ECO:0000313" key="2">
    <source>
        <dbReference type="EMBL" id="CAB5371617.1"/>
    </source>
</evidence>
<comment type="caution">
    <text evidence="2">The sequence shown here is derived from an EMBL/GenBank/DDBJ whole genome shotgun (WGS) entry which is preliminary data.</text>
</comment>
<proteinExistence type="predicted"/>
<feature type="region of interest" description="Disordered" evidence="1">
    <location>
        <begin position="1"/>
        <end position="27"/>
    </location>
</feature>
<organism evidence="2 3">
    <name type="scientific">Rhizophagus irregularis</name>
    <dbReference type="NCBI Taxonomy" id="588596"/>
    <lineage>
        <taxon>Eukaryota</taxon>
        <taxon>Fungi</taxon>
        <taxon>Fungi incertae sedis</taxon>
        <taxon>Mucoromycota</taxon>
        <taxon>Glomeromycotina</taxon>
        <taxon>Glomeromycetes</taxon>
        <taxon>Glomerales</taxon>
        <taxon>Glomeraceae</taxon>
        <taxon>Rhizophagus</taxon>
    </lineage>
</organism>
<dbReference type="Proteomes" id="UP000684084">
    <property type="component" value="Unassembled WGS sequence"/>
</dbReference>
<evidence type="ECO:0000256" key="1">
    <source>
        <dbReference type="SAM" id="MobiDB-lite"/>
    </source>
</evidence>
<protein>
    <submittedName>
        <fullName evidence="2">Uncharacterized protein</fullName>
    </submittedName>
</protein>
<gene>
    <name evidence="2" type="ORF">CHRIB12_LOCUS13196</name>
</gene>
<name>A0A916E8W2_9GLOM</name>
<accession>A0A916E8W2</accession>
<reference evidence="2" key="1">
    <citation type="submission" date="2020-05" db="EMBL/GenBank/DDBJ databases">
        <authorList>
            <person name="Rincon C."/>
            <person name="Sanders R I."/>
            <person name="Robbins C."/>
            <person name="Chaturvedi A."/>
        </authorList>
    </citation>
    <scope>NUCLEOTIDE SEQUENCE</scope>
    <source>
        <strain evidence="2">CHB12</strain>
    </source>
</reference>
<evidence type="ECO:0000313" key="3">
    <source>
        <dbReference type="Proteomes" id="UP000684084"/>
    </source>
</evidence>
<sequence>MTRRRSVSSILGNQKKNEHRRSFQKPRKRKKVPCYCNNCNGKLVLERTKLLHETGGETNDLNEDESSENEALSIIQETSEQDITENIELPQVNVDVHQTSTSGSDFGRYTESQRLQIPGDIDVNCSFLPRRRVKYTSHPMPQSTSLNIESDVYNTSEQNTEMSLSSESNNESYNEIFEDYSPPPYQANMDAEENPIDDNFHGFYCG</sequence>
<dbReference type="EMBL" id="CAGKOT010000029">
    <property type="protein sequence ID" value="CAB5371617.1"/>
    <property type="molecule type" value="Genomic_DNA"/>
</dbReference>